<dbReference type="Proteomes" id="UP001321486">
    <property type="component" value="Chromosome"/>
</dbReference>
<gene>
    <name evidence="1" type="ORF">GCM10025867_08190</name>
</gene>
<dbReference type="EMBL" id="AP027732">
    <property type="protein sequence ID" value="BDZ48578.1"/>
    <property type="molecule type" value="Genomic_DNA"/>
</dbReference>
<evidence type="ECO:0000313" key="2">
    <source>
        <dbReference type="Proteomes" id="UP001321486"/>
    </source>
</evidence>
<organism evidence="1 2">
    <name type="scientific">Frondihabitans sucicola</name>
    <dbReference type="NCBI Taxonomy" id="1268041"/>
    <lineage>
        <taxon>Bacteria</taxon>
        <taxon>Bacillati</taxon>
        <taxon>Actinomycetota</taxon>
        <taxon>Actinomycetes</taxon>
        <taxon>Micrococcales</taxon>
        <taxon>Microbacteriaceae</taxon>
        <taxon>Frondihabitans</taxon>
    </lineage>
</organism>
<evidence type="ECO:0000313" key="1">
    <source>
        <dbReference type="EMBL" id="BDZ48578.1"/>
    </source>
</evidence>
<name>A0ABN6XYX8_9MICO</name>
<dbReference type="RefSeq" id="WP_286345542.1">
    <property type="nucleotide sequence ID" value="NZ_AP027732.1"/>
</dbReference>
<keyword evidence="2" id="KW-1185">Reference proteome</keyword>
<protein>
    <submittedName>
        <fullName evidence="1">Uncharacterized protein</fullName>
    </submittedName>
</protein>
<reference evidence="2" key="1">
    <citation type="journal article" date="2019" name="Int. J. Syst. Evol. Microbiol.">
        <title>The Global Catalogue of Microorganisms (GCM) 10K type strain sequencing project: providing services to taxonomists for standard genome sequencing and annotation.</title>
        <authorList>
            <consortium name="The Broad Institute Genomics Platform"/>
            <consortium name="The Broad Institute Genome Sequencing Center for Infectious Disease"/>
            <person name="Wu L."/>
            <person name="Ma J."/>
        </authorList>
    </citation>
    <scope>NUCLEOTIDE SEQUENCE [LARGE SCALE GENOMIC DNA]</scope>
    <source>
        <strain evidence="2">NBRC 108728</strain>
    </source>
</reference>
<accession>A0ABN6XYX8</accession>
<sequence>MTDAITGAMAGSVTSFLLNIFQGGLKSRIALVRKERRATSKILLSALEPVLDEFRHVAERRSSVAWPDLISRSYEAADDAVFRTPITWSHLKRSLRDCFGHGVGGASWIDHRDWAAREPVEYHPMWSVYSADYMDLVVTTIRSWRDTKNGRHARRHKIPSFDVWLRTTQRWPLDS</sequence>
<proteinExistence type="predicted"/>